<comment type="caution">
    <text evidence="1">The sequence shown here is derived from an EMBL/GenBank/DDBJ whole genome shotgun (WGS) entry which is preliminary data.</text>
</comment>
<organism evidence="1 2">
    <name type="scientific">Pelatocladus maniniholoensis HA4357-MV3</name>
    <dbReference type="NCBI Taxonomy" id="1117104"/>
    <lineage>
        <taxon>Bacteria</taxon>
        <taxon>Bacillati</taxon>
        <taxon>Cyanobacteriota</taxon>
        <taxon>Cyanophyceae</taxon>
        <taxon>Nostocales</taxon>
        <taxon>Nostocaceae</taxon>
        <taxon>Pelatocladus</taxon>
    </lineage>
</organism>
<dbReference type="EMBL" id="JAHHHW010000121">
    <property type="protein sequence ID" value="MBW4434142.1"/>
    <property type="molecule type" value="Genomic_DNA"/>
</dbReference>
<name>A0A9E3LUS7_9NOST</name>
<reference evidence="1" key="1">
    <citation type="submission" date="2021-05" db="EMBL/GenBank/DDBJ databases">
        <authorList>
            <person name="Pietrasiak N."/>
            <person name="Ward R."/>
            <person name="Stajich J.E."/>
            <person name="Kurbessoian T."/>
        </authorList>
    </citation>
    <scope>NUCLEOTIDE SEQUENCE</scope>
    <source>
        <strain evidence="1">HA4357-MV3</strain>
    </source>
</reference>
<sequence length="147" mass="17387">MHRTSLKEKVCQYLFLFPKVKGDTQTDSYYSRNTLLGVYRTMALRRQSSQQDFIDYNHKSVARRIGNRRSGIGDSPEEMLRVDAQANSHRVRGSGILQRRRYADRYWAEKNHQLPITNYPLLITHYPLPITNCLKHCPWQEARRGNY</sequence>
<gene>
    <name evidence="1" type="ORF">KME28_21105</name>
</gene>
<protein>
    <submittedName>
        <fullName evidence="1">Uncharacterized protein</fullName>
    </submittedName>
</protein>
<dbReference type="Proteomes" id="UP000813215">
    <property type="component" value="Unassembled WGS sequence"/>
</dbReference>
<dbReference type="AlphaFoldDB" id="A0A9E3LUS7"/>
<evidence type="ECO:0000313" key="1">
    <source>
        <dbReference type="EMBL" id="MBW4434142.1"/>
    </source>
</evidence>
<evidence type="ECO:0000313" key="2">
    <source>
        <dbReference type="Proteomes" id="UP000813215"/>
    </source>
</evidence>
<reference evidence="1" key="2">
    <citation type="journal article" date="2022" name="Microbiol. Resour. Announc.">
        <title>Metagenome Sequencing to Explore Phylogenomics of Terrestrial Cyanobacteria.</title>
        <authorList>
            <person name="Ward R.D."/>
            <person name="Stajich J.E."/>
            <person name="Johansen J.R."/>
            <person name="Huntemann M."/>
            <person name="Clum A."/>
            <person name="Foster B."/>
            <person name="Foster B."/>
            <person name="Roux S."/>
            <person name="Palaniappan K."/>
            <person name="Varghese N."/>
            <person name="Mukherjee S."/>
            <person name="Reddy T.B.K."/>
            <person name="Daum C."/>
            <person name="Copeland A."/>
            <person name="Chen I.A."/>
            <person name="Ivanova N.N."/>
            <person name="Kyrpides N.C."/>
            <person name="Shapiro N."/>
            <person name="Eloe-Fadrosh E.A."/>
            <person name="Pietrasiak N."/>
        </authorList>
    </citation>
    <scope>NUCLEOTIDE SEQUENCE</scope>
    <source>
        <strain evidence="1">HA4357-MV3</strain>
    </source>
</reference>
<proteinExistence type="predicted"/>
<accession>A0A9E3LUS7</accession>